<evidence type="ECO:0000313" key="2">
    <source>
        <dbReference type="Proteomes" id="UP000186601"/>
    </source>
</evidence>
<comment type="caution">
    <text evidence="1">The sequence shown here is derived from an EMBL/GenBank/DDBJ whole genome shotgun (WGS) entry which is preliminary data.</text>
</comment>
<sequence length="146" mass="16630">MQLLTSDVCSRFTFPNARFFGWCTRIISSASQAQSPAFREIRLDILTKDEFGWREGDPDIVVAHLLALEWETLEDAIEGLDAEPRKLVRSGAVEIHLTVVHGCGIEQNRWLEEHLSGIVEQKLSSSFRPILRFSSRNMPRPPRIIA</sequence>
<gene>
    <name evidence="1" type="ORF">PHLCEN_2v9593</name>
</gene>
<dbReference type="AlphaFoldDB" id="A0A2R6NQ94"/>
<dbReference type="EMBL" id="MLYV02000961">
    <property type="protein sequence ID" value="PSR74714.1"/>
    <property type="molecule type" value="Genomic_DNA"/>
</dbReference>
<proteinExistence type="predicted"/>
<keyword evidence="2" id="KW-1185">Reference proteome</keyword>
<accession>A0A2R6NQ94</accession>
<evidence type="ECO:0000313" key="1">
    <source>
        <dbReference type="EMBL" id="PSR74714.1"/>
    </source>
</evidence>
<organism evidence="1 2">
    <name type="scientific">Hermanssonia centrifuga</name>
    <dbReference type="NCBI Taxonomy" id="98765"/>
    <lineage>
        <taxon>Eukaryota</taxon>
        <taxon>Fungi</taxon>
        <taxon>Dikarya</taxon>
        <taxon>Basidiomycota</taxon>
        <taxon>Agaricomycotina</taxon>
        <taxon>Agaricomycetes</taxon>
        <taxon>Polyporales</taxon>
        <taxon>Meruliaceae</taxon>
        <taxon>Hermanssonia</taxon>
    </lineage>
</organism>
<name>A0A2R6NQ94_9APHY</name>
<protein>
    <submittedName>
        <fullName evidence="1">Uncharacterized protein</fullName>
    </submittedName>
</protein>
<dbReference type="Proteomes" id="UP000186601">
    <property type="component" value="Unassembled WGS sequence"/>
</dbReference>
<reference evidence="1 2" key="1">
    <citation type="submission" date="2018-02" db="EMBL/GenBank/DDBJ databases">
        <title>Genome sequence of the basidiomycete white-rot fungus Phlebia centrifuga.</title>
        <authorList>
            <person name="Granchi Z."/>
            <person name="Peng M."/>
            <person name="de Vries R.P."/>
            <person name="Hilden K."/>
            <person name="Makela M.R."/>
            <person name="Grigoriev I."/>
            <person name="Riley R."/>
        </authorList>
    </citation>
    <scope>NUCLEOTIDE SEQUENCE [LARGE SCALE GENOMIC DNA]</scope>
    <source>
        <strain evidence="1 2">FBCC195</strain>
    </source>
</reference>